<comment type="caution">
    <text evidence="2">The sequence shown here is derived from an EMBL/GenBank/DDBJ whole genome shotgun (WGS) entry which is preliminary data.</text>
</comment>
<evidence type="ECO:0000313" key="3">
    <source>
        <dbReference type="Proteomes" id="UP000239089"/>
    </source>
</evidence>
<name>A0A2S6MXX9_9HYPH</name>
<evidence type="ECO:0000313" key="2">
    <source>
        <dbReference type="EMBL" id="PPQ27211.1"/>
    </source>
</evidence>
<keyword evidence="3" id="KW-1185">Reference proteome</keyword>
<organism evidence="2 3">
    <name type="scientific">Rhodoblastus sphagnicola</name>
    <dbReference type="NCBI Taxonomy" id="333368"/>
    <lineage>
        <taxon>Bacteria</taxon>
        <taxon>Pseudomonadati</taxon>
        <taxon>Pseudomonadota</taxon>
        <taxon>Alphaproteobacteria</taxon>
        <taxon>Hyphomicrobiales</taxon>
        <taxon>Rhodoblastaceae</taxon>
        <taxon>Rhodoblastus</taxon>
    </lineage>
</organism>
<dbReference type="RefSeq" id="WP_104509725.1">
    <property type="nucleotide sequence ID" value="NZ_JACIGC010000001.1"/>
</dbReference>
<protein>
    <submittedName>
        <fullName evidence="2">Uncharacterized protein</fullName>
    </submittedName>
</protein>
<gene>
    <name evidence="2" type="ORF">CCR94_20475</name>
</gene>
<evidence type="ECO:0000256" key="1">
    <source>
        <dbReference type="SAM" id="MobiDB-lite"/>
    </source>
</evidence>
<sequence>METDLYLPIKRHLESLGLEVKGEVRGCDLVAVSQDATERVVIGELKQSFTLELVLQGVDRVSACDEVWLAVALSRRGRGREGDSRVKKLCRLLGFGLLAVAADGRVELLVEPAPWTPRRDPKRRSRIVEEHRRRRGDPVVGGSTRVPQMTAYRQQALAIARALSEGPLRPRDFKILAPDAAKILLRNVYGWFERIARGLYGLTPAGRAALVTWAPHPTPECSPRVAGDESSPPARP</sequence>
<dbReference type="EMBL" id="NHSJ01000126">
    <property type="protein sequence ID" value="PPQ27211.1"/>
    <property type="molecule type" value="Genomic_DNA"/>
</dbReference>
<dbReference type="InterPro" id="IPR018679">
    <property type="entry name" value="DUF2161"/>
</dbReference>
<dbReference type="AlphaFoldDB" id="A0A2S6MXX9"/>
<accession>A0A2S6MXX9</accession>
<feature type="region of interest" description="Disordered" evidence="1">
    <location>
        <begin position="119"/>
        <end position="144"/>
    </location>
</feature>
<reference evidence="2 3" key="1">
    <citation type="journal article" date="2018" name="Arch. Microbiol.">
        <title>New insights into the metabolic potential of the phototrophic purple bacterium Rhodopila globiformis DSM 161(T) from its draft genome sequence and evidence for a vanadium-dependent nitrogenase.</title>
        <authorList>
            <person name="Imhoff J.F."/>
            <person name="Rahn T."/>
            <person name="Kunzel S."/>
            <person name="Neulinger S.C."/>
        </authorList>
    </citation>
    <scope>NUCLEOTIDE SEQUENCE [LARGE SCALE GENOMIC DNA]</scope>
    <source>
        <strain evidence="2 3">DSM 16996</strain>
    </source>
</reference>
<dbReference type="Proteomes" id="UP000239089">
    <property type="component" value="Unassembled WGS sequence"/>
</dbReference>
<dbReference type="Pfam" id="PF09929">
    <property type="entry name" value="DUF2161"/>
    <property type="match status" value="1"/>
</dbReference>
<proteinExistence type="predicted"/>
<dbReference type="OrthoDB" id="9795163at2"/>